<sequence>MRAYRGVVKNGKVELQDAELPEGTQVTVTVGEPELLLATLLHWLRQGRRVRVSLGPLSGMTFRRTTKWREGGKQGG</sequence>
<evidence type="ECO:0000313" key="2">
    <source>
        <dbReference type="Proteomes" id="UP000277766"/>
    </source>
</evidence>
<dbReference type="AlphaFoldDB" id="A0A3S0KH82"/>
<reference evidence="1 2" key="1">
    <citation type="submission" date="2018-12" db="EMBL/GenBank/DDBJ databases">
        <title>Deinococcus radiophilus ATCC 27603 genome sequencing and assembly.</title>
        <authorList>
            <person name="Maclea K.S."/>
            <person name="Maynard C.R."/>
        </authorList>
    </citation>
    <scope>NUCLEOTIDE SEQUENCE [LARGE SCALE GENOMIC DNA]</scope>
    <source>
        <strain evidence="1 2">ATCC 27603</strain>
    </source>
</reference>
<keyword evidence="2" id="KW-1185">Reference proteome</keyword>
<dbReference type="RefSeq" id="WP_126350796.1">
    <property type="nucleotide sequence ID" value="NZ_CP086380.1"/>
</dbReference>
<dbReference type="Proteomes" id="UP000277766">
    <property type="component" value="Unassembled WGS sequence"/>
</dbReference>
<organism evidence="1 2">
    <name type="scientific">Deinococcus radiophilus</name>
    <dbReference type="NCBI Taxonomy" id="32062"/>
    <lineage>
        <taxon>Bacteria</taxon>
        <taxon>Thermotogati</taxon>
        <taxon>Deinococcota</taxon>
        <taxon>Deinococci</taxon>
        <taxon>Deinococcales</taxon>
        <taxon>Deinococcaceae</taxon>
        <taxon>Deinococcus</taxon>
    </lineage>
</organism>
<accession>A0A3S0KH82</accession>
<comment type="caution">
    <text evidence="1">The sequence shown here is derived from an EMBL/GenBank/DDBJ whole genome shotgun (WGS) entry which is preliminary data.</text>
</comment>
<dbReference type="OrthoDB" id="72816at2"/>
<dbReference type="EMBL" id="RXPE01000001">
    <property type="protein sequence ID" value="RTR30768.1"/>
    <property type="molecule type" value="Genomic_DNA"/>
</dbReference>
<name>A0A3S0KH82_9DEIO</name>
<protein>
    <submittedName>
        <fullName evidence="1">Uncharacterized protein</fullName>
    </submittedName>
</protein>
<gene>
    <name evidence="1" type="ORF">EJ104_00485</name>
</gene>
<evidence type="ECO:0000313" key="1">
    <source>
        <dbReference type="EMBL" id="RTR30768.1"/>
    </source>
</evidence>
<proteinExistence type="predicted"/>